<evidence type="ECO:0000256" key="11">
    <source>
        <dbReference type="RuleBase" id="RU362119"/>
    </source>
</evidence>
<dbReference type="InterPro" id="IPR004843">
    <property type="entry name" value="Calcineurin-like_PHP"/>
</dbReference>
<protein>
    <submittedName>
        <fullName evidence="14">Bifunctional 2',3'-cyclic-nucleotide 2'-phosphodiesterase/3'-nucleotidase</fullName>
    </submittedName>
</protein>
<dbReference type="NCBIfam" id="NF006938">
    <property type="entry name" value="PRK09420.1"/>
    <property type="match status" value="1"/>
</dbReference>
<dbReference type="PROSITE" id="PS00786">
    <property type="entry name" value="5_NUCLEOTIDASE_2"/>
    <property type="match status" value="1"/>
</dbReference>
<dbReference type="Proteomes" id="UP000501602">
    <property type="component" value="Chromosome"/>
</dbReference>
<evidence type="ECO:0000256" key="4">
    <source>
        <dbReference type="ARBA" id="ARBA00004196"/>
    </source>
</evidence>
<comment type="subcellular location">
    <subcellularLocation>
        <location evidence="4">Cell envelope</location>
    </subcellularLocation>
</comment>
<keyword evidence="6" id="KW-0479">Metal-binding</keyword>
<dbReference type="InterPro" id="IPR036907">
    <property type="entry name" value="5'-Nucleotdase_C_sf"/>
</dbReference>
<evidence type="ECO:0000256" key="1">
    <source>
        <dbReference type="ARBA" id="ARBA00000527"/>
    </source>
</evidence>
<evidence type="ECO:0000256" key="5">
    <source>
        <dbReference type="ARBA" id="ARBA00006654"/>
    </source>
</evidence>
<gene>
    <name evidence="14" type="ORF">HER31_18350</name>
</gene>
<reference evidence="14 15" key="1">
    <citation type="submission" date="2020-04" db="EMBL/GenBank/DDBJ databases">
        <title>Ferrimonas sp. S7 isolated from sea water.</title>
        <authorList>
            <person name="Bae S.S."/>
            <person name="Baek K."/>
        </authorList>
    </citation>
    <scope>NUCLEOTIDE SEQUENCE [LARGE SCALE GENOMIC DNA]</scope>
    <source>
        <strain evidence="14 15">S7</strain>
    </source>
</reference>
<dbReference type="PROSITE" id="PS00785">
    <property type="entry name" value="5_NUCLEOTIDASE_1"/>
    <property type="match status" value="1"/>
</dbReference>
<dbReference type="KEGG" id="fes:HER31_18350"/>
<keyword evidence="9 11" id="KW-0378">Hydrolase</keyword>
<keyword evidence="15" id="KW-1185">Reference proteome</keyword>
<dbReference type="GO" id="GO:0008254">
    <property type="term" value="F:3'-nucleotidase activity"/>
    <property type="evidence" value="ECO:0007669"/>
    <property type="project" value="UniProtKB-EC"/>
</dbReference>
<keyword evidence="10" id="KW-0511">Multifunctional enzyme</keyword>
<evidence type="ECO:0000259" key="12">
    <source>
        <dbReference type="Pfam" id="PF00149"/>
    </source>
</evidence>
<dbReference type="GO" id="GO:0009166">
    <property type="term" value="P:nucleotide catabolic process"/>
    <property type="evidence" value="ECO:0007669"/>
    <property type="project" value="InterPro"/>
</dbReference>
<keyword evidence="8 11" id="KW-0547">Nucleotide-binding</keyword>
<comment type="catalytic activity">
    <reaction evidence="1">
        <text>a ribonucleoside 3'-phosphate + H2O = a ribonucleoside + phosphate</text>
        <dbReference type="Rhea" id="RHEA:10144"/>
        <dbReference type="ChEBI" id="CHEBI:13197"/>
        <dbReference type="ChEBI" id="CHEBI:15377"/>
        <dbReference type="ChEBI" id="CHEBI:18254"/>
        <dbReference type="ChEBI" id="CHEBI:43474"/>
        <dbReference type="EC" id="3.1.3.6"/>
    </reaction>
</comment>
<dbReference type="SUPFAM" id="SSF55816">
    <property type="entry name" value="5'-nucleotidase (syn. UDP-sugar hydrolase), C-terminal domain"/>
    <property type="match status" value="1"/>
</dbReference>
<proteinExistence type="inferred from homology"/>
<feature type="signal peptide" evidence="11">
    <location>
        <begin position="1"/>
        <end position="25"/>
    </location>
</feature>
<comment type="catalytic activity">
    <reaction evidence="2">
        <text>a nucleoside 2',3'-cyclic phosphate + H2O = a nucleoside 3'-phosphate + H(+)</text>
        <dbReference type="Rhea" id="RHEA:19621"/>
        <dbReference type="ChEBI" id="CHEBI:15377"/>
        <dbReference type="ChEBI" id="CHEBI:15378"/>
        <dbReference type="ChEBI" id="CHEBI:66949"/>
        <dbReference type="ChEBI" id="CHEBI:66954"/>
        <dbReference type="EC" id="3.1.4.16"/>
    </reaction>
</comment>
<dbReference type="PANTHER" id="PTHR11575:SF6">
    <property type="entry name" value="2',3'-CYCLIC-NUCLEOTIDE 2'-PHOSPHODIESTERASE_3'-NUCLEOTIDASE"/>
    <property type="match status" value="1"/>
</dbReference>
<evidence type="ECO:0000256" key="7">
    <source>
        <dbReference type="ARBA" id="ARBA00022729"/>
    </source>
</evidence>
<evidence type="ECO:0000256" key="3">
    <source>
        <dbReference type="ARBA" id="ARBA00001968"/>
    </source>
</evidence>
<evidence type="ECO:0000259" key="13">
    <source>
        <dbReference type="Pfam" id="PF02872"/>
    </source>
</evidence>
<dbReference type="CDD" id="cd07410">
    <property type="entry name" value="MPP_CpdB_N"/>
    <property type="match status" value="1"/>
</dbReference>
<dbReference type="Pfam" id="PF00149">
    <property type="entry name" value="Metallophos"/>
    <property type="match status" value="1"/>
</dbReference>
<feature type="domain" description="5'-Nucleotidase C-terminal" evidence="13">
    <location>
        <begin position="443"/>
        <end position="595"/>
    </location>
</feature>
<feature type="domain" description="Calcineurin-like phosphoesterase" evidence="12">
    <location>
        <begin position="40"/>
        <end position="286"/>
    </location>
</feature>
<evidence type="ECO:0000256" key="10">
    <source>
        <dbReference type="ARBA" id="ARBA00023268"/>
    </source>
</evidence>
<name>A0A6H1UIN6_9GAMM</name>
<dbReference type="GO" id="GO:0000166">
    <property type="term" value="F:nucleotide binding"/>
    <property type="evidence" value="ECO:0007669"/>
    <property type="project" value="UniProtKB-KW"/>
</dbReference>
<dbReference type="InterPro" id="IPR041827">
    <property type="entry name" value="CpdB_N"/>
</dbReference>
<evidence type="ECO:0000313" key="15">
    <source>
        <dbReference type="Proteomes" id="UP000501602"/>
    </source>
</evidence>
<dbReference type="GO" id="GO:0030288">
    <property type="term" value="C:outer membrane-bounded periplasmic space"/>
    <property type="evidence" value="ECO:0007669"/>
    <property type="project" value="TreeGrafter"/>
</dbReference>
<dbReference type="Gene3D" id="3.60.21.10">
    <property type="match status" value="1"/>
</dbReference>
<dbReference type="InterPro" id="IPR006179">
    <property type="entry name" value="5_nucleotidase/apyrase"/>
</dbReference>
<dbReference type="Gene3D" id="3.90.780.10">
    <property type="entry name" value="5'-Nucleotidase, C-terminal domain"/>
    <property type="match status" value="1"/>
</dbReference>
<dbReference type="RefSeq" id="WP_168662892.1">
    <property type="nucleotide sequence ID" value="NZ_CP051180.1"/>
</dbReference>
<dbReference type="SUPFAM" id="SSF56300">
    <property type="entry name" value="Metallo-dependent phosphatases"/>
    <property type="match status" value="1"/>
</dbReference>
<dbReference type="PANTHER" id="PTHR11575">
    <property type="entry name" value="5'-NUCLEOTIDASE-RELATED"/>
    <property type="match status" value="1"/>
</dbReference>
<dbReference type="InterPro" id="IPR006146">
    <property type="entry name" value="5'-Nucleotdase_CS"/>
</dbReference>
<feature type="chain" id="PRO_5026375077" evidence="11">
    <location>
        <begin position="26"/>
        <end position="698"/>
    </location>
</feature>
<comment type="similarity">
    <text evidence="5 11">Belongs to the 5'-nucleotidase family.</text>
</comment>
<dbReference type="Pfam" id="PF02872">
    <property type="entry name" value="5_nucleotid_C"/>
    <property type="match status" value="1"/>
</dbReference>
<dbReference type="AlphaFoldDB" id="A0A6H1UIN6"/>
<dbReference type="EMBL" id="CP051180">
    <property type="protein sequence ID" value="QIZ78688.1"/>
    <property type="molecule type" value="Genomic_DNA"/>
</dbReference>
<dbReference type="PROSITE" id="PS51257">
    <property type="entry name" value="PROKAR_LIPOPROTEIN"/>
    <property type="match status" value="1"/>
</dbReference>
<dbReference type="InterPro" id="IPR008334">
    <property type="entry name" value="5'-Nucleotdase_C"/>
</dbReference>
<dbReference type="GO" id="GO:0046872">
    <property type="term" value="F:metal ion binding"/>
    <property type="evidence" value="ECO:0007669"/>
    <property type="project" value="UniProtKB-KW"/>
</dbReference>
<dbReference type="GO" id="GO:0008663">
    <property type="term" value="F:2',3'-cyclic-nucleotide 2'-phosphodiesterase activity"/>
    <property type="evidence" value="ECO:0007669"/>
    <property type="project" value="UniProtKB-EC"/>
</dbReference>
<sequence>MKGTGVKKTLIASMVLSALMLTACSDDDKTSSPDATAKLRLLETSDIHANVMDHDYYQDKQDITIGLARTAAVVEAARDEVINSILVDNGDLLQGSPMGDYFAAEFKGKDFDVHPAHKAMNTMDYAVGNIGNHEFNYGLEFLENAIDGAAFPYISANVKCAVDNCFGDKKAGEHLFSPYLIQDKVITDSEGNTHTIKIGFIGFVPPQILLWDKQNLEGLVEAEDIFESAKALVPQMKAEGADIIVAIPHSGVGSSENPAEMGAENATYALTTIDGIDAILFGHSHSVFPSATFEGQAESHNMDLAKGTINNVAAVMPGRWGDNMGQIDLSLELRGETWQVVDTESKARPIYVQDEQGDKVAADEVVDNMDMVTHIHTTVADDHSATLAYVNAPIGYSDVDMFSFLTLVQDDPTVQIVSNAQIAYVADKISSDYADLPIITASAPFKAGGRRATAGDAASYVMVPAGDLSYKNAADLYLYPNTVVAVKATGAQIKDWLECSATQFNTIDPNSSAEQPLINWSFPTYNFDVIDGVNYKIDVTQQAKFEGTDCAAVQNENGRITELSYTNAAGDVISGTAFNEQEFVVASNNYRAFGGMFAGTGADYVIQEFPDANRDALAAYITAETEANGKVDPSIDANWDFVNIANPALNVVFETQDSDLAADFVSEYKQREMTFVKSDDDGFGFAIYKIDMTGPIAE</sequence>
<evidence type="ECO:0000256" key="6">
    <source>
        <dbReference type="ARBA" id="ARBA00022723"/>
    </source>
</evidence>
<evidence type="ECO:0000256" key="9">
    <source>
        <dbReference type="ARBA" id="ARBA00022801"/>
    </source>
</evidence>
<keyword evidence="7 11" id="KW-0732">Signal</keyword>
<organism evidence="14 15">
    <name type="scientific">Ferrimonas lipolytica</name>
    <dbReference type="NCBI Taxonomy" id="2724191"/>
    <lineage>
        <taxon>Bacteria</taxon>
        <taxon>Pseudomonadati</taxon>
        <taxon>Pseudomonadota</taxon>
        <taxon>Gammaproteobacteria</taxon>
        <taxon>Alteromonadales</taxon>
        <taxon>Ferrimonadaceae</taxon>
        <taxon>Ferrimonas</taxon>
    </lineage>
</organism>
<evidence type="ECO:0000313" key="14">
    <source>
        <dbReference type="EMBL" id="QIZ78688.1"/>
    </source>
</evidence>
<comment type="cofactor">
    <cofactor evidence="3">
        <name>a divalent metal cation</name>
        <dbReference type="ChEBI" id="CHEBI:60240"/>
    </cofactor>
</comment>
<accession>A0A6H1UIN6</accession>
<dbReference type="InterPro" id="IPR029052">
    <property type="entry name" value="Metallo-depent_PP-like"/>
</dbReference>
<dbReference type="PRINTS" id="PR01607">
    <property type="entry name" value="APYRASEFAMLY"/>
</dbReference>
<evidence type="ECO:0000256" key="8">
    <source>
        <dbReference type="ARBA" id="ARBA00022741"/>
    </source>
</evidence>
<evidence type="ECO:0000256" key="2">
    <source>
        <dbReference type="ARBA" id="ARBA00001730"/>
    </source>
</evidence>